<dbReference type="SUPFAM" id="SSF46785">
    <property type="entry name" value="Winged helix' DNA-binding domain"/>
    <property type="match status" value="1"/>
</dbReference>
<dbReference type="SUPFAM" id="SSF53850">
    <property type="entry name" value="Periplasmic binding protein-like II"/>
    <property type="match status" value="1"/>
</dbReference>
<evidence type="ECO:0000256" key="4">
    <source>
        <dbReference type="ARBA" id="ARBA00023163"/>
    </source>
</evidence>
<dbReference type="EMBL" id="BAAAOR010000009">
    <property type="protein sequence ID" value="GAA1509574.1"/>
    <property type="molecule type" value="Genomic_DNA"/>
</dbReference>
<dbReference type="PANTHER" id="PTHR30126:SF97">
    <property type="entry name" value="HTH-TYPE TRANSCRIPTIONAL REGULATOR ABGR"/>
    <property type="match status" value="1"/>
</dbReference>
<dbReference type="Pfam" id="PF00126">
    <property type="entry name" value="HTH_1"/>
    <property type="match status" value="1"/>
</dbReference>
<dbReference type="RefSeq" id="WP_219996391.1">
    <property type="nucleotide sequence ID" value="NZ_BAAAOR010000009.1"/>
</dbReference>
<keyword evidence="3" id="KW-0238">DNA-binding</keyword>
<dbReference type="Pfam" id="PF03466">
    <property type="entry name" value="LysR_substrate"/>
    <property type="match status" value="1"/>
</dbReference>
<protein>
    <submittedName>
        <fullName evidence="6">Selenium metabolism-associated LysR family transcriptional regulator</fullName>
    </submittedName>
</protein>
<accession>A0ABN2A225</accession>
<proteinExistence type="inferred from homology"/>
<keyword evidence="7" id="KW-1185">Reference proteome</keyword>
<evidence type="ECO:0000313" key="6">
    <source>
        <dbReference type="EMBL" id="GAA1509574.1"/>
    </source>
</evidence>
<dbReference type="Proteomes" id="UP001500842">
    <property type="component" value="Unassembled WGS sequence"/>
</dbReference>
<gene>
    <name evidence="6" type="ORF">GCM10009788_12390</name>
</gene>
<dbReference type="InterPro" id="IPR000847">
    <property type="entry name" value="LysR_HTH_N"/>
</dbReference>
<dbReference type="Gene3D" id="1.10.10.10">
    <property type="entry name" value="Winged helix-like DNA-binding domain superfamily/Winged helix DNA-binding domain"/>
    <property type="match status" value="1"/>
</dbReference>
<comment type="similarity">
    <text evidence="1">Belongs to the LysR transcriptional regulatory family.</text>
</comment>
<evidence type="ECO:0000256" key="3">
    <source>
        <dbReference type="ARBA" id="ARBA00023125"/>
    </source>
</evidence>
<keyword evidence="2" id="KW-0805">Transcription regulation</keyword>
<evidence type="ECO:0000256" key="2">
    <source>
        <dbReference type="ARBA" id="ARBA00023015"/>
    </source>
</evidence>
<dbReference type="InterPro" id="IPR036390">
    <property type="entry name" value="WH_DNA-bd_sf"/>
</dbReference>
<reference evidence="6 7" key="1">
    <citation type="journal article" date="2019" name="Int. J. Syst. Evol. Microbiol.">
        <title>The Global Catalogue of Microorganisms (GCM) 10K type strain sequencing project: providing services to taxonomists for standard genome sequencing and annotation.</title>
        <authorList>
            <consortium name="The Broad Institute Genomics Platform"/>
            <consortium name="The Broad Institute Genome Sequencing Center for Infectious Disease"/>
            <person name="Wu L."/>
            <person name="Ma J."/>
        </authorList>
    </citation>
    <scope>NUCLEOTIDE SEQUENCE [LARGE SCALE GENOMIC DNA]</scope>
    <source>
        <strain evidence="6 7">JCM 14942</strain>
    </source>
</reference>
<name>A0ABN2A225_9ACTN</name>
<dbReference type="PROSITE" id="PS50931">
    <property type="entry name" value="HTH_LYSR"/>
    <property type="match status" value="1"/>
</dbReference>
<dbReference type="InterPro" id="IPR036388">
    <property type="entry name" value="WH-like_DNA-bd_sf"/>
</dbReference>
<feature type="domain" description="HTH lysR-type" evidence="5">
    <location>
        <begin position="4"/>
        <end position="61"/>
    </location>
</feature>
<sequence length="298" mass="31820">MSGVTWARMRTFVTVADTGSIRAAAEQLHVTEPAVSAAVGHIERHLGVELLSREGRGIRLTQSGHTYARYCRTLLGLAEEAETAVRAATSGRLRIGAVATAGETVLPRLLATFRARYPDVELSLSVRPRDELFAELDQHQVDLAVAGRPPHGSGLVSVARRPNRLVVVAAPGYDVPPATATWLLRGRGSGTRRTCLALLEQRQWQPPTLTLGTHGAVLAAAREGLGLTLVHSDAVADALREGALRVVPVPGTPLDRPWHLVTAGAAPPAAELFVEHVCGHVDGRGEDFGFHPHNRPQG</sequence>
<evidence type="ECO:0000313" key="7">
    <source>
        <dbReference type="Proteomes" id="UP001500842"/>
    </source>
</evidence>
<keyword evidence="4" id="KW-0804">Transcription</keyword>
<evidence type="ECO:0000256" key="1">
    <source>
        <dbReference type="ARBA" id="ARBA00009437"/>
    </source>
</evidence>
<dbReference type="Gene3D" id="3.40.190.10">
    <property type="entry name" value="Periplasmic binding protein-like II"/>
    <property type="match status" value="2"/>
</dbReference>
<organism evidence="6 7">
    <name type="scientific">Nocardioides humi</name>
    <dbReference type="NCBI Taxonomy" id="449461"/>
    <lineage>
        <taxon>Bacteria</taxon>
        <taxon>Bacillati</taxon>
        <taxon>Actinomycetota</taxon>
        <taxon>Actinomycetes</taxon>
        <taxon>Propionibacteriales</taxon>
        <taxon>Nocardioidaceae</taxon>
        <taxon>Nocardioides</taxon>
    </lineage>
</organism>
<evidence type="ECO:0000259" key="5">
    <source>
        <dbReference type="PROSITE" id="PS50931"/>
    </source>
</evidence>
<dbReference type="PRINTS" id="PR00039">
    <property type="entry name" value="HTHLYSR"/>
</dbReference>
<dbReference type="InterPro" id="IPR005119">
    <property type="entry name" value="LysR_subst-bd"/>
</dbReference>
<dbReference type="PANTHER" id="PTHR30126">
    <property type="entry name" value="HTH-TYPE TRANSCRIPTIONAL REGULATOR"/>
    <property type="match status" value="1"/>
</dbReference>
<comment type="caution">
    <text evidence="6">The sequence shown here is derived from an EMBL/GenBank/DDBJ whole genome shotgun (WGS) entry which is preliminary data.</text>
</comment>